<feature type="non-terminal residue" evidence="1">
    <location>
        <position position="1"/>
    </location>
</feature>
<evidence type="ECO:0000313" key="2">
    <source>
        <dbReference type="Proteomes" id="UP000027443"/>
    </source>
</evidence>
<sequence>AGTVAGRPLYAANLALERPQEPHIALWHASTLLREHRGDGHLTVLGWHEITAVHCLVLDCASGHGMPEEIVRPMRGWTEKEWAAARQDLRDRGLVDGHGRLTPRG</sequence>
<dbReference type="EMBL" id="JHDU01000165">
    <property type="protein sequence ID" value="KDR59342.1"/>
    <property type="molecule type" value="Genomic_DNA"/>
</dbReference>
<protein>
    <submittedName>
        <fullName evidence="1">Uncharacterized protein</fullName>
    </submittedName>
</protein>
<proteinExistence type="predicted"/>
<keyword evidence="2" id="KW-1185">Reference proteome</keyword>
<dbReference type="InterPro" id="IPR054058">
    <property type="entry name" value="HTH_67"/>
</dbReference>
<name>A0ABR4S107_9ACTN</name>
<accession>A0ABR4S107</accession>
<feature type="non-terminal residue" evidence="1">
    <location>
        <position position="105"/>
    </location>
</feature>
<dbReference type="NCBIfam" id="NF047719">
    <property type="entry name" value="SCO6745_fam_HTH"/>
    <property type="match status" value="1"/>
</dbReference>
<dbReference type="Pfam" id="PF21863">
    <property type="entry name" value="HTH_67"/>
    <property type="match status" value="1"/>
</dbReference>
<comment type="caution">
    <text evidence="1">The sequence shown here is derived from an EMBL/GenBank/DDBJ whole genome shotgun (WGS) entry which is preliminary data.</text>
</comment>
<gene>
    <name evidence="1" type="ORF">DC60_28905</name>
</gene>
<organism evidence="1 2">
    <name type="scientific">Streptomyces wadayamensis</name>
    <dbReference type="NCBI Taxonomy" id="141454"/>
    <lineage>
        <taxon>Bacteria</taxon>
        <taxon>Bacillati</taxon>
        <taxon>Actinomycetota</taxon>
        <taxon>Actinomycetes</taxon>
        <taxon>Kitasatosporales</taxon>
        <taxon>Streptomycetaceae</taxon>
        <taxon>Streptomyces</taxon>
    </lineage>
</organism>
<dbReference type="Proteomes" id="UP000027443">
    <property type="component" value="Unassembled WGS sequence"/>
</dbReference>
<reference evidence="1 2" key="1">
    <citation type="submission" date="2014-03" db="EMBL/GenBank/DDBJ databases">
        <title>Genome Sequence of Streptomyces wadayamensis A23 strain, an endophytic actinobacteria from Citrus reticulata.</title>
        <authorList>
            <person name="de Oliveira L.G."/>
            <person name="Tormet G.D."/>
            <person name="Marcon J."/>
            <person name="Samborsky M."/>
            <person name="Araujo W.L."/>
            <person name="de Azevedo J.L."/>
        </authorList>
    </citation>
    <scope>NUCLEOTIDE SEQUENCE [LARGE SCALE GENOMIC DNA]</scope>
    <source>
        <strain evidence="1 2">A23</strain>
    </source>
</reference>
<evidence type="ECO:0000313" key="1">
    <source>
        <dbReference type="EMBL" id="KDR59342.1"/>
    </source>
</evidence>
<dbReference type="RefSeq" id="WP_431312903.1">
    <property type="nucleotide sequence ID" value="NZ_JHDU01000165.1"/>
</dbReference>